<dbReference type="KEGG" id="hut:Huta_2868"/>
<gene>
    <name evidence="1" type="ordered locus">Huta_2868</name>
</gene>
<evidence type="ECO:0000313" key="2">
    <source>
        <dbReference type="Proteomes" id="UP000002071"/>
    </source>
</evidence>
<dbReference type="InterPro" id="IPR055712">
    <property type="entry name" value="DUF7288"/>
</dbReference>
<name>C7NRS4_HALUD</name>
<dbReference type="eggNOG" id="arCOG04652">
    <property type="taxonomic scope" value="Archaea"/>
</dbReference>
<accession>C7NRS4</accession>
<dbReference type="OrthoDB" id="324613at2157"/>
<keyword evidence="2" id="KW-1185">Reference proteome</keyword>
<dbReference type="STRING" id="519442.Huta_2868"/>
<dbReference type="GeneID" id="8385177"/>
<dbReference type="RefSeq" id="WP_015790591.1">
    <property type="nucleotide sequence ID" value="NC_013158.1"/>
</dbReference>
<dbReference type="Proteomes" id="UP000002071">
    <property type="component" value="Chromosome"/>
</dbReference>
<dbReference type="HOGENOM" id="CLU_110996_0_0_2"/>
<sequence>MDRGQLYTLEGVIAGMLLLLSLLFVVQALAVTPQSVNGGSQEAINQQRAVADTTLQSINETTLRRAVTYWDSSDGFHCTPSDVKFYPGYADTSSCNPPNPDALPPNRFGAILNASLGSGYSYNIVVSSQDTSNNVLRQRMVYQGQPGSGAVRASRSILVFDDDPLIAADGSESGTQAQGNLYGTDSHPSNSMYNLLRVEVIVWRG</sequence>
<protein>
    <submittedName>
        <fullName evidence="1">Uncharacterized protein</fullName>
    </submittedName>
</protein>
<organism evidence="1 2">
    <name type="scientific">Halorhabdus utahensis (strain DSM 12940 / JCM 11049 / AX-2)</name>
    <dbReference type="NCBI Taxonomy" id="519442"/>
    <lineage>
        <taxon>Archaea</taxon>
        <taxon>Methanobacteriati</taxon>
        <taxon>Methanobacteriota</taxon>
        <taxon>Stenosarchaea group</taxon>
        <taxon>Halobacteria</taxon>
        <taxon>Halobacteriales</taxon>
        <taxon>Haloarculaceae</taxon>
        <taxon>Halorhabdus</taxon>
    </lineage>
</organism>
<proteinExistence type="predicted"/>
<dbReference type="EMBL" id="CP001687">
    <property type="protein sequence ID" value="ACV13029.1"/>
    <property type="molecule type" value="Genomic_DNA"/>
</dbReference>
<dbReference type="AlphaFoldDB" id="C7NRS4"/>
<reference evidence="1 2" key="1">
    <citation type="journal article" date="2009" name="Stand. Genomic Sci.">
        <title>Complete genome sequence of Halorhabdus utahensis type strain (AX-2).</title>
        <authorList>
            <person name="Anderson I."/>
            <person name="Tindall B.J."/>
            <person name="Pomrenke H."/>
            <person name="Goker M."/>
            <person name="Lapidus A."/>
            <person name="Nolan M."/>
            <person name="Copeland A."/>
            <person name="Glavina Del Rio T."/>
            <person name="Chen F."/>
            <person name="Tice H."/>
            <person name="Cheng J.F."/>
            <person name="Lucas S."/>
            <person name="Chertkov O."/>
            <person name="Bruce D."/>
            <person name="Brettin T."/>
            <person name="Detter J.C."/>
            <person name="Han C."/>
            <person name="Goodwin L."/>
            <person name="Land M."/>
            <person name="Hauser L."/>
            <person name="Chang Y.J."/>
            <person name="Jeffries C.D."/>
            <person name="Pitluck S."/>
            <person name="Pati A."/>
            <person name="Mavromatis K."/>
            <person name="Ivanova N."/>
            <person name="Ovchinnikova G."/>
            <person name="Chen A."/>
            <person name="Palaniappan K."/>
            <person name="Chain P."/>
            <person name="Rohde M."/>
            <person name="Bristow J."/>
            <person name="Eisen J.A."/>
            <person name="Markowitz V."/>
            <person name="Hugenholtz P."/>
            <person name="Kyrpides N.C."/>
            <person name="Klenk H.P."/>
        </authorList>
    </citation>
    <scope>NUCLEOTIDE SEQUENCE [LARGE SCALE GENOMIC DNA]</scope>
    <source>
        <strain evidence="2">DSM 12940 / JCM 11049 / AX-2</strain>
    </source>
</reference>
<dbReference type="Pfam" id="PF23959">
    <property type="entry name" value="DUF7288"/>
    <property type="match status" value="1"/>
</dbReference>
<evidence type="ECO:0000313" key="1">
    <source>
        <dbReference type="EMBL" id="ACV13029.1"/>
    </source>
</evidence>